<dbReference type="AlphaFoldDB" id="A0A645GJ78"/>
<reference evidence="1" key="1">
    <citation type="submission" date="2019-08" db="EMBL/GenBank/DDBJ databases">
        <authorList>
            <person name="Kucharzyk K."/>
            <person name="Murdoch R.W."/>
            <person name="Higgins S."/>
            <person name="Loffler F."/>
        </authorList>
    </citation>
    <scope>NUCLEOTIDE SEQUENCE</scope>
</reference>
<sequence>MNFVQYHEESNISLVLVAPFIDYNEGDMEHVAAASAVLLAIMEDARDLLSQD</sequence>
<gene>
    <name evidence="1" type="ORF">SDC9_174415</name>
</gene>
<accession>A0A645GJ78</accession>
<proteinExistence type="predicted"/>
<organism evidence="1">
    <name type="scientific">bioreactor metagenome</name>
    <dbReference type="NCBI Taxonomy" id="1076179"/>
    <lineage>
        <taxon>unclassified sequences</taxon>
        <taxon>metagenomes</taxon>
        <taxon>ecological metagenomes</taxon>
    </lineage>
</organism>
<name>A0A645GJ78_9ZZZZ</name>
<comment type="caution">
    <text evidence="1">The sequence shown here is derived from an EMBL/GenBank/DDBJ whole genome shotgun (WGS) entry which is preliminary data.</text>
</comment>
<evidence type="ECO:0000313" key="1">
    <source>
        <dbReference type="EMBL" id="MPN26988.1"/>
    </source>
</evidence>
<protein>
    <submittedName>
        <fullName evidence="1">Uncharacterized protein</fullName>
    </submittedName>
</protein>
<dbReference type="EMBL" id="VSSQ01076717">
    <property type="protein sequence ID" value="MPN26988.1"/>
    <property type="molecule type" value="Genomic_DNA"/>
</dbReference>